<keyword evidence="3" id="KW-1185">Reference proteome</keyword>
<evidence type="ECO:0000313" key="3">
    <source>
        <dbReference type="Proteomes" id="UP001231362"/>
    </source>
</evidence>
<dbReference type="Pfam" id="PF08905">
    <property type="entry name" value="DUF1850"/>
    <property type="match status" value="1"/>
</dbReference>
<dbReference type="InterPro" id="IPR015001">
    <property type="entry name" value="DUF1850"/>
</dbReference>
<dbReference type="Proteomes" id="UP001231362">
    <property type="component" value="Unassembled WGS sequence"/>
</dbReference>
<organism evidence="2 3">
    <name type="scientific">Anoxybacillus andreesenii</name>
    <dbReference type="NCBI Taxonomy" id="1325932"/>
    <lineage>
        <taxon>Bacteria</taxon>
        <taxon>Bacillati</taxon>
        <taxon>Bacillota</taxon>
        <taxon>Bacilli</taxon>
        <taxon>Bacillales</taxon>
        <taxon>Anoxybacillaceae</taxon>
        <taxon>Anoxybacillus</taxon>
    </lineage>
</organism>
<evidence type="ECO:0000256" key="1">
    <source>
        <dbReference type="SAM" id="Phobius"/>
    </source>
</evidence>
<evidence type="ECO:0008006" key="4">
    <source>
        <dbReference type="Google" id="ProtNLM"/>
    </source>
</evidence>
<comment type="caution">
    <text evidence="2">The sequence shown here is derived from an EMBL/GenBank/DDBJ whole genome shotgun (WGS) entry which is preliminary data.</text>
</comment>
<protein>
    <recommendedName>
        <fullName evidence="4">RocC</fullName>
    </recommendedName>
</protein>
<name>A0ABT9UZ53_9BACL</name>
<feature type="transmembrane region" description="Helical" evidence="1">
    <location>
        <begin position="6"/>
        <end position="28"/>
    </location>
</feature>
<keyword evidence="1" id="KW-1133">Transmembrane helix</keyword>
<keyword evidence="1" id="KW-0812">Transmembrane</keyword>
<reference evidence="2 3" key="1">
    <citation type="submission" date="2023-07" db="EMBL/GenBank/DDBJ databases">
        <title>Genomic Encyclopedia of Type Strains, Phase IV (KMG-IV): sequencing the most valuable type-strain genomes for metagenomic binning, comparative biology and taxonomic classification.</title>
        <authorList>
            <person name="Goeker M."/>
        </authorList>
    </citation>
    <scope>NUCLEOTIDE SEQUENCE [LARGE SCALE GENOMIC DNA]</scope>
    <source>
        <strain evidence="2 3">DSM 23948</strain>
    </source>
</reference>
<evidence type="ECO:0000313" key="2">
    <source>
        <dbReference type="EMBL" id="MDQ0153971.1"/>
    </source>
</evidence>
<sequence length="176" mass="20745">MKKQQINWIIFLVTLVFLSLTILTFIPIKKALVFEDPKTENVLAYIPLSEEQTFKIKYTHSIHLSDVVESYMSTSDGQIKQYELMYEDFAIGMPSYASDSEIFEEKNGKYFLKNMNRVFPYFDLRIARVRANHIVIFQNEEFPLLNYFEKGTRVRIKIENLDLLQLLKGVNIIESK</sequence>
<proteinExistence type="predicted"/>
<keyword evidence="1" id="KW-0472">Membrane</keyword>
<dbReference type="RefSeq" id="WP_307148591.1">
    <property type="nucleotide sequence ID" value="NZ_JAUSTU010000001.1"/>
</dbReference>
<accession>A0ABT9UZ53</accession>
<gene>
    <name evidence="2" type="ORF">J2S07_000269</name>
</gene>
<dbReference type="EMBL" id="JAUSTU010000001">
    <property type="protein sequence ID" value="MDQ0153971.1"/>
    <property type="molecule type" value="Genomic_DNA"/>
</dbReference>